<reference evidence="2" key="1">
    <citation type="submission" date="2020-05" db="EMBL/GenBank/DDBJ databases">
        <authorList>
            <person name="Chiriac C."/>
            <person name="Salcher M."/>
            <person name="Ghai R."/>
            <person name="Kavagutti S V."/>
        </authorList>
    </citation>
    <scope>NUCLEOTIDE SEQUENCE</scope>
</reference>
<dbReference type="EMBL" id="CAEZUX010000156">
    <property type="protein sequence ID" value="CAB4621617.1"/>
    <property type="molecule type" value="Genomic_DNA"/>
</dbReference>
<proteinExistence type="predicted"/>
<evidence type="ECO:0000313" key="2">
    <source>
        <dbReference type="EMBL" id="CAB4621617.1"/>
    </source>
</evidence>
<gene>
    <name evidence="2" type="ORF">UFOPK1874_01090</name>
</gene>
<evidence type="ECO:0000256" key="1">
    <source>
        <dbReference type="SAM" id="MobiDB-lite"/>
    </source>
</evidence>
<accession>A0A6J6IBN9</accession>
<organism evidence="2">
    <name type="scientific">freshwater metagenome</name>
    <dbReference type="NCBI Taxonomy" id="449393"/>
    <lineage>
        <taxon>unclassified sequences</taxon>
        <taxon>metagenomes</taxon>
        <taxon>ecological metagenomes</taxon>
    </lineage>
</organism>
<feature type="region of interest" description="Disordered" evidence="1">
    <location>
        <begin position="1"/>
        <end position="70"/>
    </location>
</feature>
<protein>
    <submittedName>
        <fullName evidence="2">Unannotated protein</fullName>
    </submittedName>
</protein>
<name>A0A6J6IBN9_9ZZZZ</name>
<dbReference type="AlphaFoldDB" id="A0A6J6IBN9"/>
<sequence length="208" mass="21546">MGASQPAHPEASTRSDNTAPTAAPAGVRADVDEARDGGGSAITSAARRADDSGAVEAPANAAPSGDPAQMWPQVTDAMKGLPKAIFKPAIVESFDGKKLTIKLPANTPLKRAQDQSAAVVDAVKQVCGVTCVVLFTQADPTSGIERPPAPVVVEEEKPKTIDKIVEEDPYAEIDVKETVAAHDAIDPMLAALQESFPDGVVIDDTIAQ</sequence>